<dbReference type="PANTHER" id="PTHR31676">
    <property type="entry name" value="T31J12.3 PROTEIN-RELATED"/>
    <property type="match status" value="1"/>
</dbReference>
<dbReference type="SUPFAM" id="SSF141562">
    <property type="entry name" value="At5g01610-like"/>
    <property type="match status" value="1"/>
</dbReference>
<dbReference type="Pfam" id="PF04398">
    <property type="entry name" value="DUF538"/>
    <property type="match status" value="1"/>
</dbReference>
<evidence type="ECO:0000313" key="3">
    <source>
        <dbReference type="Proteomes" id="UP000663760"/>
    </source>
</evidence>
<gene>
    <name evidence="2" type="ORF">SI8410_06007868</name>
</gene>
<feature type="chain" id="PRO_5029900595" evidence="1">
    <location>
        <begin position="26"/>
        <end position="158"/>
    </location>
</feature>
<dbReference type="OrthoDB" id="744548at2759"/>
<name>A0A7I8KHI7_SPIIN</name>
<accession>A0A7I8KHI7</accession>
<keyword evidence="3" id="KW-1185">Reference proteome</keyword>
<dbReference type="PANTHER" id="PTHR31676:SF172">
    <property type="entry name" value="OS01G0595400 PROTEIN"/>
    <property type="match status" value="1"/>
</dbReference>
<evidence type="ECO:0000313" key="2">
    <source>
        <dbReference type="EMBL" id="CAA7397203.1"/>
    </source>
</evidence>
<dbReference type="EMBL" id="LR746269">
    <property type="protein sequence ID" value="CAA7397203.1"/>
    <property type="molecule type" value="Genomic_DNA"/>
</dbReference>
<proteinExistence type="predicted"/>
<keyword evidence="1" id="KW-0732">Signal</keyword>
<dbReference type="InterPro" id="IPR036758">
    <property type="entry name" value="At5g01610-like"/>
</dbReference>
<organism evidence="2 3">
    <name type="scientific">Spirodela intermedia</name>
    <name type="common">Intermediate duckweed</name>
    <dbReference type="NCBI Taxonomy" id="51605"/>
    <lineage>
        <taxon>Eukaryota</taxon>
        <taxon>Viridiplantae</taxon>
        <taxon>Streptophyta</taxon>
        <taxon>Embryophyta</taxon>
        <taxon>Tracheophyta</taxon>
        <taxon>Spermatophyta</taxon>
        <taxon>Magnoliopsida</taxon>
        <taxon>Liliopsida</taxon>
        <taxon>Araceae</taxon>
        <taxon>Lemnoideae</taxon>
        <taxon>Spirodela</taxon>
    </lineage>
</organism>
<dbReference type="InterPro" id="IPR007493">
    <property type="entry name" value="DUF538"/>
</dbReference>
<reference evidence="2" key="1">
    <citation type="submission" date="2020-02" db="EMBL/GenBank/DDBJ databases">
        <authorList>
            <person name="Scholz U."/>
            <person name="Mascher M."/>
            <person name="Fiebig A."/>
        </authorList>
    </citation>
    <scope>NUCLEOTIDE SEQUENCE</scope>
</reference>
<protein>
    <submittedName>
        <fullName evidence="2">Uncharacterized protein</fullName>
    </submittedName>
</protein>
<sequence>MGSAVAMRVLSLFIFFALLCFPSESRFLSENPNHGNTSAHELLRVHGFPPGLIPRNVLGYSLNDATGEFALDLGDSCRVNLPPDNYLAAYSRKLTGKLQDGRIAELDGIRVRAFFRWWSITGIRSSGDDLVFEVGVASAKYPSRNFNASLECEGRKST</sequence>
<dbReference type="Gene3D" id="2.30.240.10">
    <property type="entry name" value="At5g01610-like"/>
    <property type="match status" value="1"/>
</dbReference>
<evidence type="ECO:0000256" key="1">
    <source>
        <dbReference type="SAM" id="SignalP"/>
    </source>
</evidence>
<dbReference type="AlphaFoldDB" id="A0A7I8KHI7"/>
<dbReference type="Proteomes" id="UP000663760">
    <property type="component" value="Chromosome 6"/>
</dbReference>
<feature type="signal peptide" evidence="1">
    <location>
        <begin position="1"/>
        <end position="25"/>
    </location>
</feature>